<sequence length="575" mass="63763">MKPGKKLLALAVAAALMVSSMAGCATGGSGDSTASGSAASTASTARKSGEVKQFKAFFAVPGTEINDDNEVQKKITDLIGAKCKETWLTGQSAKEAIGTLIAGGEYPDFVDGSDATRSLVDAGAFIQLDNYIDKYPNIKKYFTEEQWDAIKNANGGHIYYLPQFSVTNGKPTNTIHNDEAFWIQTRVLKWANYPKITTMDQYFDLIEKYLKANPTMKSGTKNIGYTILCDDWRYFCLENAPQFLDGYPNDGSCIVDPKTLKVTDYNTTPTAKTYFQKLNTEYKKGIVDPESFTQKYDQYISKLSTGAVLGMIDQYWDFSNNVNAALKTQKLDAEGCEYVPLPITIKEGVKNQWHTTQNVTNVAGGVGITTSCKDVEGALQFINDLLSPEVVSLRAWGVKDTDYNVGTDGMFTRTQAMRDKANDTTYKASHFCSYSYFPNFKGQILDNKNAATPAEQISEFQSGLSQNLKECFKAYNAKTYVDMLGDNETPGAWYPIYTFSDTLSAEDEAKVAWTKMADVKHQWLPKVCMADSFDSEWNSYMTAYKATNAAVYMTKAEEAVKNRVEAAKKYETSSK</sequence>
<protein>
    <submittedName>
        <fullName evidence="2">Sugar ABC transporter substrate-binding protein</fullName>
    </submittedName>
</protein>
<feature type="signal peptide" evidence="1">
    <location>
        <begin position="1"/>
        <end position="25"/>
    </location>
</feature>
<dbReference type="RefSeq" id="WP_212506351.1">
    <property type="nucleotide sequence ID" value="NZ_CP060696.1"/>
</dbReference>
<dbReference type="Gene3D" id="3.40.190.10">
    <property type="entry name" value="Periplasmic binding protein-like II"/>
    <property type="match status" value="2"/>
</dbReference>
<feature type="chain" id="PRO_5039004494" evidence="1">
    <location>
        <begin position="26"/>
        <end position="575"/>
    </location>
</feature>
<evidence type="ECO:0000256" key="1">
    <source>
        <dbReference type="SAM" id="SignalP"/>
    </source>
</evidence>
<dbReference type="PANTHER" id="PTHR43649">
    <property type="entry name" value="ARABINOSE-BINDING PROTEIN-RELATED"/>
    <property type="match status" value="1"/>
</dbReference>
<dbReference type="Proteomes" id="UP000516046">
    <property type="component" value="Chromosome"/>
</dbReference>
<proteinExistence type="predicted"/>
<evidence type="ECO:0000313" key="2">
    <source>
        <dbReference type="EMBL" id="QNO17283.1"/>
    </source>
</evidence>
<gene>
    <name evidence="2" type="ORF">H6X83_10035</name>
</gene>
<reference evidence="2 3" key="1">
    <citation type="submission" date="2020-08" db="EMBL/GenBank/DDBJ databases">
        <authorList>
            <person name="Ren C."/>
            <person name="Gu Y."/>
            <person name="Xu Y."/>
        </authorList>
    </citation>
    <scope>NUCLEOTIDE SEQUENCE [LARGE SCALE GENOMIC DNA]</scope>
    <source>
        <strain evidence="2 3">LBM18003</strain>
    </source>
</reference>
<dbReference type="AlphaFoldDB" id="A0A7G9WF21"/>
<name>A0A7G9WF21_9FIRM</name>
<keyword evidence="1" id="KW-0732">Signal</keyword>
<accession>A0A7G9WF21</accession>
<dbReference type="KEGG" id="caml:H6X83_10035"/>
<dbReference type="InterPro" id="IPR050490">
    <property type="entry name" value="Bact_solute-bd_prot1"/>
</dbReference>
<keyword evidence="3" id="KW-1185">Reference proteome</keyword>
<dbReference type="PANTHER" id="PTHR43649:SF12">
    <property type="entry name" value="DIACETYLCHITOBIOSE BINDING PROTEIN DASA"/>
    <property type="match status" value="1"/>
</dbReference>
<dbReference type="EMBL" id="CP060696">
    <property type="protein sequence ID" value="QNO17283.1"/>
    <property type="molecule type" value="Genomic_DNA"/>
</dbReference>
<dbReference type="PROSITE" id="PS51257">
    <property type="entry name" value="PROKAR_LIPOPROTEIN"/>
    <property type="match status" value="1"/>
</dbReference>
<organism evidence="2 3">
    <name type="scientific">Caproicibacterium amylolyticum</name>
    <dbReference type="NCBI Taxonomy" id="2766537"/>
    <lineage>
        <taxon>Bacteria</taxon>
        <taxon>Bacillati</taxon>
        <taxon>Bacillota</taxon>
        <taxon>Clostridia</taxon>
        <taxon>Eubacteriales</taxon>
        <taxon>Oscillospiraceae</taxon>
        <taxon>Caproicibacterium</taxon>
    </lineage>
</organism>
<dbReference type="SUPFAM" id="SSF53850">
    <property type="entry name" value="Periplasmic binding protein-like II"/>
    <property type="match status" value="1"/>
</dbReference>
<evidence type="ECO:0000313" key="3">
    <source>
        <dbReference type="Proteomes" id="UP000516046"/>
    </source>
</evidence>